<dbReference type="EnsemblMetazoa" id="XM_031923887">
    <property type="protein sequence ID" value="XP_031779747"/>
    <property type="gene ID" value="LOC116416211"/>
</dbReference>
<protein>
    <submittedName>
        <fullName evidence="1">Uncharacterized protein</fullName>
    </submittedName>
</protein>
<proteinExistence type="predicted"/>
<sequence length="445" mass="49805">MAFLHAHSCECAKSELDLFTLPPTQTSLEGTQWIEYKPVTSISEDSYLEFLIPGNSDDYIDLAHTMINLSVRLEKGDSPIEDKTLVAPVNNFLHSIFNQVDVFFNQKAVSPPSNAYAYRAYIETLLNYLEEAKKSHLTCALWCNDTPGHMDAALQTPSSDGKTVFSTNLGACARRDYTKGGKTIDLLGHLHADVFNQETFLLNGVEVRVRLIRSKEAFCLINYEAENVKVKILDASLRVRRAKINPGILLAHSKALSKGTAKFPLTRVEVKSFTLHTGITGETLDNIILGQIPKRIIIGLVSNKAFNGSKKENSFNFQHFNLNYLAMSVDGIQIPSRAIQPNYPDRYVDAYHTLFSGTGIHFANDGNDISRTDYPHGYCLYAFDLTSDLSANCNTHWNLIKNGTIRLELRFESVLQQSVNCIVYAEYDNILEIDSTRQVIVDFGG</sequence>
<dbReference type="OrthoDB" id="8188373at2759"/>
<dbReference type="AlphaFoldDB" id="A0A7M7T7D2"/>
<dbReference type="GO" id="GO:0009263">
    <property type="term" value="P:deoxyribonucleotide biosynthetic process"/>
    <property type="evidence" value="ECO:0007669"/>
    <property type="project" value="InterPro"/>
</dbReference>
<dbReference type="InterPro" id="IPR000358">
    <property type="entry name" value="RNR_small_fam"/>
</dbReference>
<reference evidence="1" key="1">
    <citation type="submission" date="2021-01" db="UniProtKB">
        <authorList>
            <consortium name="EnsemblMetazoa"/>
        </authorList>
    </citation>
    <scope>IDENTIFICATION</scope>
</reference>
<dbReference type="PANTHER" id="PTHR23409:SF21">
    <property type="entry name" value="CAPSID PROTEIN"/>
    <property type="match status" value="1"/>
</dbReference>
<dbReference type="GO" id="GO:0004748">
    <property type="term" value="F:ribonucleoside-diphosphate reductase activity, thioredoxin disulfide as acceptor"/>
    <property type="evidence" value="ECO:0007669"/>
    <property type="project" value="TreeGrafter"/>
</dbReference>
<dbReference type="Proteomes" id="UP000002358">
    <property type="component" value="Chromosome 2"/>
</dbReference>
<organism evidence="1 2">
    <name type="scientific">Nasonia vitripennis</name>
    <name type="common">Parasitic wasp</name>
    <dbReference type="NCBI Taxonomy" id="7425"/>
    <lineage>
        <taxon>Eukaryota</taxon>
        <taxon>Metazoa</taxon>
        <taxon>Ecdysozoa</taxon>
        <taxon>Arthropoda</taxon>
        <taxon>Hexapoda</taxon>
        <taxon>Insecta</taxon>
        <taxon>Pterygota</taxon>
        <taxon>Neoptera</taxon>
        <taxon>Endopterygota</taxon>
        <taxon>Hymenoptera</taxon>
        <taxon>Apocrita</taxon>
        <taxon>Proctotrupomorpha</taxon>
        <taxon>Chalcidoidea</taxon>
        <taxon>Pteromalidae</taxon>
        <taxon>Pteromalinae</taxon>
        <taxon>Nasonia</taxon>
    </lineage>
</organism>
<dbReference type="RefSeq" id="XP_031779747.1">
    <property type="nucleotide sequence ID" value="XM_031923887.1"/>
</dbReference>
<dbReference type="GO" id="GO:0005829">
    <property type="term" value="C:cytosol"/>
    <property type="evidence" value="ECO:0007669"/>
    <property type="project" value="TreeGrafter"/>
</dbReference>
<evidence type="ECO:0000313" key="1">
    <source>
        <dbReference type="EnsemblMetazoa" id="XP_031779747"/>
    </source>
</evidence>
<dbReference type="KEGG" id="nvi:116416211"/>
<accession>A0A7M7T7D2</accession>
<evidence type="ECO:0000313" key="2">
    <source>
        <dbReference type="Proteomes" id="UP000002358"/>
    </source>
</evidence>
<dbReference type="GeneID" id="116416211"/>
<dbReference type="InParanoid" id="A0A7M7T7D2"/>
<keyword evidence="2" id="KW-1185">Reference proteome</keyword>
<name>A0A7M7T7D2_NASVI</name>
<dbReference type="PANTHER" id="PTHR23409">
    <property type="entry name" value="RIBONUCLEOSIDE-DIPHOSPHATE REDUCTASE SMALL CHAIN"/>
    <property type="match status" value="1"/>
</dbReference>